<dbReference type="Pfam" id="PF12796">
    <property type="entry name" value="Ank_2"/>
    <property type="match status" value="1"/>
</dbReference>
<dbReference type="PROSITE" id="PS50297">
    <property type="entry name" value="ANK_REP_REGION"/>
    <property type="match status" value="1"/>
</dbReference>
<dbReference type="PANTHER" id="PTHR24166">
    <property type="entry name" value="ROLLING PEBBLES, ISOFORM B"/>
    <property type="match status" value="1"/>
</dbReference>
<feature type="region of interest" description="Disordered" evidence="4">
    <location>
        <begin position="1"/>
        <end position="25"/>
    </location>
</feature>
<evidence type="ECO:0000313" key="6">
    <source>
        <dbReference type="Proteomes" id="UP000596742"/>
    </source>
</evidence>
<protein>
    <recommendedName>
        <fullName evidence="7">Death domain-containing protein</fullName>
    </recommendedName>
</protein>
<dbReference type="PROSITE" id="PS50088">
    <property type="entry name" value="ANK_REPEAT"/>
    <property type="match status" value="1"/>
</dbReference>
<dbReference type="SUPFAM" id="SSF48403">
    <property type="entry name" value="Ankyrin repeat"/>
    <property type="match status" value="1"/>
</dbReference>
<keyword evidence="6" id="KW-1185">Reference proteome</keyword>
<dbReference type="Gene3D" id="2.60.220.30">
    <property type="match status" value="1"/>
</dbReference>
<dbReference type="PANTHER" id="PTHR24166:SF48">
    <property type="entry name" value="PROTEIN VAPYRIN"/>
    <property type="match status" value="1"/>
</dbReference>
<dbReference type="EMBL" id="UYJE01001142">
    <property type="protein sequence ID" value="VDH99439.1"/>
    <property type="molecule type" value="Genomic_DNA"/>
</dbReference>
<dbReference type="OrthoDB" id="6063661at2759"/>
<accession>A0A8B6C4P2</accession>
<dbReference type="AlphaFoldDB" id="A0A8B6C4P2"/>
<evidence type="ECO:0000313" key="5">
    <source>
        <dbReference type="EMBL" id="VDH99439.1"/>
    </source>
</evidence>
<keyword evidence="2 3" id="KW-0040">ANK repeat</keyword>
<gene>
    <name evidence="5" type="ORF">MGAL_10B026706</name>
</gene>
<evidence type="ECO:0000256" key="4">
    <source>
        <dbReference type="SAM" id="MobiDB-lite"/>
    </source>
</evidence>
<organism evidence="5 6">
    <name type="scientific">Mytilus galloprovincialis</name>
    <name type="common">Mediterranean mussel</name>
    <dbReference type="NCBI Taxonomy" id="29158"/>
    <lineage>
        <taxon>Eukaryota</taxon>
        <taxon>Metazoa</taxon>
        <taxon>Spiralia</taxon>
        <taxon>Lophotrochozoa</taxon>
        <taxon>Mollusca</taxon>
        <taxon>Bivalvia</taxon>
        <taxon>Autobranchia</taxon>
        <taxon>Pteriomorphia</taxon>
        <taxon>Mytilida</taxon>
        <taxon>Mytiloidea</taxon>
        <taxon>Mytilidae</taxon>
        <taxon>Mytilinae</taxon>
        <taxon>Mytilus</taxon>
    </lineage>
</organism>
<feature type="compositionally biased region" description="Polar residues" evidence="4">
    <location>
        <begin position="1"/>
        <end position="10"/>
    </location>
</feature>
<evidence type="ECO:0000256" key="1">
    <source>
        <dbReference type="ARBA" id="ARBA00022737"/>
    </source>
</evidence>
<sequence length="796" mass="89482">MATEIASTENKANRPKSKFSSKVFPAKTTKEEEISILQDDNQEDNKGFALMFATKNKKKQAALKLMESGADIHFLDQTKCNVLHYAAGAGYDGLILKLLSKGISVNLQDCNGETALHKAARSGHEKAVVALVANDANVYVLNLHGQTCLELAVIGRHVKIIEALCLFGSDLVMQDWQWLEEAVKSRDKEDQTIVDIFLKHNNRVLGFKHGGIAFDVKYIESGCDTDMKKIGATLMSKKSSHKPYYFYCSRIHVEYINVQKYVNKEEKMFSDTYECKAWGSSGTTFNLKLKLNGIPNCNETLKVISPNGNVVNIDSFSRNEETNHTYVIVTINIKHGAVVTFMFVTVKKPEVFGITKRAVTIQPQLEPDAVIDIPKDTFDSPGDLLFNVVETKDVGIDDGVSNRESFIVTNVIDLSMSNHQQPKQPIDVKLPMHSTANEDNDIVILTSSKEYPEKIKDWEIIEAKKEKNRASFRISHFSIFTGVSKKKVETDMAGVCKSVQKALNNERQVEFFALAKTLSSDEYAIVIECALQRKAAKRKKDWQNQQFSTQKVEGRCHTVQINQWFRVTFGGNIKIAGTEQSDTQRLMFHPNRDNFHIFSTELLDKRNPPTGRIEIELIVETEQEPIIVLESENCFKSKETVITRDPITTYTNLTSLPMHLLPEKVAPGEGTEKVAPSEGTVSDIEVKVVQPLTDNDCIIKVLKMNSLKELTKRLNMNEAQEVATFLKLTPAEVAALARDFPKIDDFCEAVFWKWRGKRPYASQALALGNALERSGKALEAAEVRAAHKEERLICFD</sequence>
<reference evidence="5" key="1">
    <citation type="submission" date="2018-11" db="EMBL/GenBank/DDBJ databases">
        <authorList>
            <person name="Alioto T."/>
            <person name="Alioto T."/>
        </authorList>
    </citation>
    <scope>NUCLEOTIDE SEQUENCE</scope>
</reference>
<dbReference type="Gene3D" id="1.25.40.20">
    <property type="entry name" value="Ankyrin repeat-containing domain"/>
    <property type="match status" value="1"/>
</dbReference>
<feature type="repeat" description="ANK" evidence="3">
    <location>
        <begin position="111"/>
        <end position="143"/>
    </location>
</feature>
<dbReference type="InterPro" id="IPR050889">
    <property type="entry name" value="Dendritic_Spine_Reg/Scaffold"/>
</dbReference>
<proteinExistence type="predicted"/>
<evidence type="ECO:0000256" key="2">
    <source>
        <dbReference type="ARBA" id="ARBA00023043"/>
    </source>
</evidence>
<dbReference type="SMART" id="SM00248">
    <property type="entry name" value="ANK"/>
    <property type="match status" value="4"/>
</dbReference>
<dbReference type="Proteomes" id="UP000596742">
    <property type="component" value="Unassembled WGS sequence"/>
</dbReference>
<evidence type="ECO:0008006" key="7">
    <source>
        <dbReference type="Google" id="ProtNLM"/>
    </source>
</evidence>
<comment type="caution">
    <text evidence="5">The sequence shown here is derived from an EMBL/GenBank/DDBJ whole genome shotgun (WGS) entry which is preliminary data.</text>
</comment>
<dbReference type="InterPro" id="IPR036770">
    <property type="entry name" value="Ankyrin_rpt-contain_sf"/>
</dbReference>
<evidence type="ECO:0000256" key="3">
    <source>
        <dbReference type="PROSITE-ProRule" id="PRU00023"/>
    </source>
</evidence>
<keyword evidence="1" id="KW-0677">Repeat</keyword>
<name>A0A8B6C4P2_MYTGA</name>
<dbReference type="InterPro" id="IPR002110">
    <property type="entry name" value="Ankyrin_rpt"/>
</dbReference>